<reference evidence="25 26" key="1">
    <citation type="submission" date="2024-01" db="EMBL/GenBank/DDBJ databases">
        <title>A draft genome for the cacao thread blight pathogen Marasmiellus scandens.</title>
        <authorList>
            <person name="Baruah I.K."/>
            <person name="Leung J."/>
            <person name="Bukari Y."/>
            <person name="Amoako-Attah I."/>
            <person name="Meinhardt L.W."/>
            <person name="Bailey B.A."/>
            <person name="Cohen S.P."/>
        </authorList>
    </citation>
    <scope>NUCLEOTIDE SEQUENCE [LARGE SCALE GENOMIC DNA]</scope>
    <source>
        <strain evidence="25 26">GH-19</strain>
    </source>
</reference>
<dbReference type="GO" id="GO:0004535">
    <property type="term" value="F:poly(A)-specific ribonuclease activity"/>
    <property type="evidence" value="ECO:0007669"/>
    <property type="project" value="UniProtKB-EC"/>
</dbReference>
<dbReference type="EC" id="3.1.13.4" evidence="6"/>
<comment type="catalytic activity">
    <reaction evidence="1">
        <text>Exonucleolytic cleavage of poly(A) to 5'-AMP.</text>
        <dbReference type="EC" id="3.1.13.4"/>
    </reaction>
</comment>
<comment type="similarity">
    <text evidence="5">Belongs to the CCR4/nocturin family.</text>
</comment>
<evidence type="ECO:0000256" key="4">
    <source>
        <dbReference type="ARBA" id="ARBA00004496"/>
    </source>
</evidence>
<dbReference type="CDD" id="cd09097">
    <property type="entry name" value="Deadenylase_CCR4"/>
    <property type="match status" value="1"/>
</dbReference>
<dbReference type="Pfam" id="PF03372">
    <property type="entry name" value="Exo_endo_phos"/>
    <property type="match status" value="1"/>
</dbReference>
<feature type="region of interest" description="Disordered" evidence="23">
    <location>
        <begin position="635"/>
        <end position="694"/>
    </location>
</feature>
<keyword evidence="16" id="KW-0805">Transcription regulation</keyword>
<feature type="compositionally biased region" description="Polar residues" evidence="23">
    <location>
        <begin position="15"/>
        <end position="24"/>
    </location>
</feature>
<evidence type="ECO:0000256" key="9">
    <source>
        <dbReference type="ARBA" id="ARBA00022722"/>
    </source>
</evidence>
<evidence type="ECO:0000313" key="26">
    <source>
        <dbReference type="Proteomes" id="UP001498398"/>
    </source>
</evidence>
<evidence type="ECO:0000256" key="12">
    <source>
        <dbReference type="ARBA" id="ARBA00022801"/>
    </source>
</evidence>
<evidence type="ECO:0000256" key="7">
    <source>
        <dbReference type="ARBA" id="ARBA00022490"/>
    </source>
</evidence>
<accession>A0ABR1K6G0</accession>
<keyword evidence="7" id="KW-0963">Cytoplasm</keyword>
<evidence type="ECO:0000256" key="15">
    <source>
        <dbReference type="ARBA" id="ARBA00022884"/>
    </source>
</evidence>
<dbReference type="InterPro" id="IPR050410">
    <property type="entry name" value="CCR4/nocturin_mRNA_transcr"/>
</dbReference>
<evidence type="ECO:0000256" key="11">
    <source>
        <dbReference type="ARBA" id="ARBA00022737"/>
    </source>
</evidence>
<dbReference type="Pfam" id="PF13855">
    <property type="entry name" value="LRR_8"/>
    <property type="match status" value="1"/>
</dbReference>
<feature type="domain" description="Endonuclease/exonuclease/phosphatase" evidence="24">
    <location>
        <begin position="327"/>
        <end position="751"/>
    </location>
</feature>
<evidence type="ECO:0000256" key="23">
    <source>
        <dbReference type="SAM" id="MobiDB-lite"/>
    </source>
</evidence>
<evidence type="ECO:0000313" key="25">
    <source>
        <dbReference type="EMBL" id="KAK7473115.1"/>
    </source>
</evidence>
<evidence type="ECO:0000256" key="21">
    <source>
        <dbReference type="ARBA" id="ARBA00031469"/>
    </source>
</evidence>
<keyword evidence="18" id="KW-0539">Nucleus</keyword>
<evidence type="ECO:0000256" key="16">
    <source>
        <dbReference type="ARBA" id="ARBA00023015"/>
    </source>
</evidence>
<keyword evidence="8" id="KW-0433">Leucine-rich repeat</keyword>
<evidence type="ECO:0000256" key="17">
    <source>
        <dbReference type="ARBA" id="ARBA00023163"/>
    </source>
</evidence>
<dbReference type="Gene3D" id="3.60.10.10">
    <property type="entry name" value="Endonuclease/exonuclease/phosphatase"/>
    <property type="match status" value="1"/>
</dbReference>
<dbReference type="SMART" id="SM00369">
    <property type="entry name" value="LRR_TYP"/>
    <property type="match status" value="3"/>
</dbReference>
<evidence type="ECO:0000256" key="18">
    <source>
        <dbReference type="ARBA" id="ARBA00023242"/>
    </source>
</evidence>
<evidence type="ECO:0000256" key="6">
    <source>
        <dbReference type="ARBA" id="ARBA00012161"/>
    </source>
</evidence>
<proteinExistence type="inferred from homology"/>
<dbReference type="PANTHER" id="PTHR12121:SF100">
    <property type="entry name" value="POLY(A)-SPECIFIC RIBONUCLEASE"/>
    <property type="match status" value="1"/>
</dbReference>
<dbReference type="InterPro" id="IPR036691">
    <property type="entry name" value="Endo/exonu/phosph_ase_sf"/>
</dbReference>
<name>A0ABR1K6G0_9AGAR</name>
<feature type="compositionally biased region" description="Low complexity" evidence="23">
    <location>
        <begin position="140"/>
        <end position="151"/>
    </location>
</feature>
<feature type="compositionally biased region" description="Polar residues" evidence="23">
    <location>
        <begin position="643"/>
        <end position="654"/>
    </location>
</feature>
<sequence>MYYPTNSPAIKPNDWRSQFPNPQSGAGLPTSPGYPIYPQFPNLHQHPHHQNHYPSPPSIQPHVLAQGSPASVPSQPMTQHWQQQLLKCEMIRQSRSPHHRARANAMASRTITKSAIPITNPNAIAIKSPEQQPPDVTATPSPDSNNNHPSSTVPPVAEAPRPTSSRPPDHVWTSLDMGGINIKNLPSSSGLFSFSFLINLYLNHNALQSIPPEISKLRHLELLDLSGNVLESLPPELGMLVNLKELYIFDNRIQSLPFELGTLHQLQTLGIEGNPLDAFTKSLVQKDGTPALISHLRDTCPPPPDPPSRLWHSYTDTDSSLETVSVLSYNILCEKYATERLYGYTPQWALSWEYRKELILSDLRGSDADFLCLQEVDVGQYEDYFTKNLSENGYAGVYWPKSRAKNMSDADRRLVDGCATFYKSAKYQLIESHLVEFATCAMRRPDFKKTDDMFNRVLGKDHIATVCFFENKFTGTRVIVANAHIHWDPAYADVKLVQVALLVDEVERLADEFAKFPPRRLEVEEEEEEDTRTGLQTPPPGLGSRTPSRASNVKRKMRKPPTYSDGTKIPLIIAGDFNSVPSSGVYEFLSTGSLPKDHEDFMGHLYGRYTTEGLRHKLGLRSAYYLGPGTSSTKMDGHANGVNGAQTNGINGHASTNGTPSTPSTNGSNGLVKSKPKPSSSSSLPAHKIPGTPESNELLRITNLTPSYQGVLDYIWYSTGNLGVEGVLGEIDEKYLEKVVGFPNAHFPSDHICIMSQFRVKPPREPPVRPPPPTFNS</sequence>
<keyword evidence="9" id="KW-0540">Nuclease</keyword>
<evidence type="ECO:0000256" key="2">
    <source>
        <dbReference type="ARBA" id="ARBA00001946"/>
    </source>
</evidence>
<dbReference type="PROSITE" id="PS51450">
    <property type="entry name" value="LRR"/>
    <property type="match status" value="2"/>
</dbReference>
<comment type="caution">
    <text evidence="25">The sequence shown here is derived from an EMBL/GenBank/DDBJ whole genome shotgun (WGS) entry which is preliminary data.</text>
</comment>
<evidence type="ECO:0000256" key="8">
    <source>
        <dbReference type="ARBA" id="ARBA00022614"/>
    </source>
</evidence>
<dbReference type="EMBL" id="JBANRG010000001">
    <property type="protein sequence ID" value="KAK7473115.1"/>
    <property type="molecule type" value="Genomic_DNA"/>
</dbReference>
<evidence type="ECO:0000256" key="20">
    <source>
        <dbReference type="ARBA" id="ARBA00030493"/>
    </source>
</evidence>
<evidence type="ECO:0000256" key="19">
    <source>
        <dbReference type="ARBA" id="ARBA00023475"/>
    </source>
</evidence>
<dbReference type="InterPro" id="IPR032675">
    <property type="entry name" value="LRR_dom_sf"/>
</dbReference>
<feature type="region of interest" description="Disordered" evidence="23">
    <location>
        <begin position="1"/>
        <end position="170"/>
    </location>
</feature>
<evidence type="ECO:0000259" key="24">
    <source>
        <dbReference type="Pfam" id="PF03372"/>
    </source>
</evidence>
<dbReference type="Gene3D" id="3.80.10.10">
    <property type="entry name" value="Ribonuclease Inhibitor"/>
    <property type="match status" value="1"/>
</dbReference>
<dbReference type="SUPFAM" id="SSF56219">
    <property type="entry name" value="DNase I-like"/>
    <property type="match status" value="1"/>
</dbReference>
<dbReference type="InterPro" id="IPR003591">
    <property type="entry name" value="Leu-rich_rpt_typical-subtyp"/>
</dbReference>
<feature type="region of interest" description="Disordered" evidence="23">
    <location>
        <begin position="520"/>
        <end position="561"/>
    </location>
</feature>
<keyword evidence="11" id="KW-0677">Repeat</keyword>
<evidence type="ECO:0000256" key="22">
    <source>
        <dbReference type="ARBA" id="ARBA00033317"/>
    </source>
</evidence>
<comment type="subcellular location">
    <subcellularLocation>
        <location evidence="4">Cytoplasm</location>
    </subcellularLocation>
    <subcellularLocation>
        <location evidence="3">Nucleus</location>
    </subcellularLocation>
</comment>
<feature type="compositionally biased region" description="Low complexity" evidence="23">
    <location>
        <begin position="115"/>
        <end position="126"/>
    </location>
</feature>
<evidence type="ECO:0000256" key="10">
    <source>
        <dbReference type="ARBA" id="ARBA00022723"/>
    </source>
</evidence>
<feature type="compositionally biased region" description="Polar residues" evidence="23">
    <location>
        <begin position="68"/>
        <end position="85"/>
    </location>
</feature>
<dbReference type="SUPFAM" id="SSF52058">
    <property type="entry name" value="L domain-like"/>
    <property type="match status" value="1"/>
</dbReference>
<dbReference type="InterPro" id="IPR005135">
    <property type="entry name" value="Endo/exonuclease/phosphatase"/>
</dbReference>
<keyword evidence="14" id="KW-0460">Magnesium</keyword>
<keyword evidence="10" id="KW-0479">Metal-binding</keyword>
<evidence type="ECO:0000256" key="5">
    <source>
        <dbReference type="ARBA" id="ARBA00010774"/>
    </source>
</evidence>
<gene>
    <name evidence="25" type="primary">CCR4_1</name>
    <name evidence="25" type="ORF">VKT23_001216</name>
</gene>
<protein>
    <recommendedName>
        <fullName evidence="19">CCR4-Not complex 3'-5'-exoribonuclease subunit Ccr4</fullName>
        <ecNumber evidence="6">3.1.13.4</ecNumber>
    </recommendedName>
    <alternativeName>
        <fullName evidence="20">Carbon catabolite repressor protein 4</fullName>
    </alternativeName>
    <alternativeName>
        <fullName evidence="21">Cytoplasmic deadenylase</fullName>
    </alternativeName>
    <alternativeName>
        <fullName evidence="22">Glucose-repressible alcohol dehydrogenase transcriptional effector</fullName>
    </alternativeName>
</protein>
<keyword evidence="17" id="KW-0804">Transcription</keyword>
<dbReference type="InterPro" id="IPR001611">
    <property type="entry name" value="Leu-rich_rpt"/>
</dbReference>
<keyword evidence="12 25" id="KW-0378">Hydrolase</keyword>
<evidence type="ECO:0000256" key="13">
    <source>
        <dbReference type="ARBA" id="ARBA00022839"/>
    </source>
</evidence>
<dbReference type="Proteomes" id="UP001498398">
    <property type="component" value="Unassembled WGS sequence"/>
</dbReference>
<evidence type="ECO:0000256" key="3">
    <source>
        <dbReference type="ARBA" id="ARBA00004123"/>
    </source>
</evidence>
<organism evidence="25 26">
    <name type="scientific">Marasmiellus scandens</name>
    <dbReference type="NCBI Taxonomy" id="2682957"/>
    <lineage>
        <taxon>Eukaryota</taxon>
        <taxon>Fungi</taxon>
        <taxon>Dikarya</taxon>
        <taxon>Basidiomycota</taxon>
        <taxon>Agaricomycotina</taxon>
        <taxon>Agaricomycetes</taxon>
        <taxon>Agaricomycetidae</taxon>
        <taxon>Agaricales</taxon>
        <taxon>Marasmiineae</taxon>
        <taxon>Omphalotaceae</taxon>
        <taxon>Marasmiellus</taxon>
    </lineage>
</organism>
<comment type="cofactor">
    <cofactor evidence="2">
        <name>Mg(2+)</name>
        <dbReference type="ChEBI" id="CHEBI:18420"/>
    </cofactor>
</comment>
<evidence type="ECO:0000256" key="14">
    <source>
        <dbReference type="ARBA" id="ARBA00022842"/>
    </source>
</evidence>
<evidence type="ECO:0000256" key="1">
    <source>
        <dbReference type="ARBA" id="ARBA00001663"/>
    </source>
</evidence>
<keyword evidence="26" id="KW-1185">Reference proteome</keyword>
<feature type="compositionally biased region" description="Low complexity" evidence="23">
    <location>
        <begin position="655"/>
        <end position="670"/>
    </location>
</feature>
<dbReference type="PANTHER" id="PTHR12121">
    <property type="entry name" value="CARBON CATABOLITE REPRESSOR PROTEIN 4"/>
    <property type="match status" value="1"/>
</dbReference>
<keyword evidence="15" id="KW-0694">RNA-binding</keyword>
<keyword evidence="13" id="KW-0269">Exonuclease</keyword>